<dbReference type="CDD" id="cd03791">
    <property type="entry name" value="GT5_Glycogen_synthase_DULL1-like"/>
    <property type="match status" value="1"/>
</dbReference>
<evidence type="ECO:0000313" key="11">
    <source>
        <dbReference type="Proteomes" id="UP000178783"/>
    </source>
</evidence>
<comment type="similarity">
    <text evidence="3 7">Belongs to the glycosyltransferase 1 family. Bacterial/plant glycogen synthase subfamily.</text>
</comment>
<organism evidence="10 11">
    <name type="scientific">Candidatus Falkowbacteria bacterium RIFCSPLOWO2_02_FULL_45_21</name>
    <dbReference type="NCBI Taxonomy" id="1797989"/>
    <lineage>
        <taxon>Bacteria</taxon>
        <taxon>Candidatus Falkowiibacteriota</taxon>
    </lineage>
</organism>
<dbReference type="InterPro" id="IPR001296">
    <property type="entry name" value="Glyco_trans_1"/>
</dbReference>
<evidence type="ECO:0000256" key="6">
    <source>
        <dbReference type="ARBA" id="ARBA00023056"/>
    </source>
</evidence>
<dbReference type="PANTHER" id="PTHR45825">
    <property type="entry name" value="GRANULE-BOUND STARCH SYNTHASE 1, CHLOROPLASTIC/AMYLOPLASTIC"/>
    <property type="match status" value="1"/>
</dbReference>
<name>A0A1F5SBW4_9BACT</name>
<keyword evidence="4 7" id="KW-0328">Glycosyltransferase</keyword>
<evidence type="ECO:0000256" key="1">
    <source>
        <dbReference type="ARBA" id="ARBA00001478"/>
    </source>
</evidence>
<reference evidence="10 11" key="1">
    <citation type="journal article" date="2016" name="Nat. Commun.">
        <title>Thousands of microbial genomes shed light on interconnected biogeochemical processes in an aquifer system.</title>
        <authorList>
            <person name="Anantharaman K."/>
            <person name="Brown C.T."/>
            <person name="Hug L.A."/>
            <person name="Sharon I."/>
            <person name="Castelle C.J."/>
            <person name="Probst A.J."/>
            <person name="Thomas B.C."/>
            <person name="Singh A."/>
            <person name="Wilkins M.J."/>
            <person name="Karaoz U."/>
            <person name="Brodie E.L."/>
            <person name="Williams K.H."/>
            <person name="Hubbard S.S."/>
            <person name="Banfield J.F."/>
        </authorList>
    </citation>
    <scope>NUCLEOTIDE SEQUENCE [LARGE SCALE GENOMIC DNA]</scope>
</reference>
<dbReference type="InterPro" id="IPR013534">
    <property type="entry name" value="Starch_synth_cat_dom"/>
</dbReference>
<dbReference type="InterPro" id="IPR011835">
    <property type="entry name" value="GS/SS"/>
</dbReference>
<evidence type="ECO:0000313" key="10">
    <source>
        <dbReference type="EMBL" id="OGF24052.1"/>
    </source>
</evidence>
<accession>A0A1F5SBW4</accession>
<dbReference type="GO" id="GO:0005978">
    <property type="term" value="P:glycogen biosynthetic process"/>
    <property type="evidence" value="ECO:0007669"/>
    <property type="project" value="UniProtKB-UniRule"/>
</dbReference>
<evidence type="ECO:0000256" key="2">
    <source>
        <dbReference type="ARBA" id="ARBA00002764"/>
    </source>
</evidence>
<dbReference type="Pfam" id="PF08323">
    <property type="entry name" value="Glyco_transf_5"/>
    <property type="match status" value="1"/>
</dbReference>
<dbReference type="GO" id="GO:0009011">
    <property type="term" value="F:alpha-1,4-glucan glucosyltransferase (ADP-glucose donor) activity"/>
    <property type="evidence" value="ECO:0007669"/>
    <property type="project" value="UniProtKB-UniRule"/>
</dbReference>
<feature type="binding site" evidence="7">
    <location>
        <position position="19"/>
    </location>
    <ligand>
        <name>ADP-alpha-D-glucose</name>
        <dbReference type="ChEBI" id="CHEBI:57498"/>
    </ligand>
</feature>
<dbReference type="EMBL" id="MFFW01000039">
    <property type="protein sequence ID" value="OGF24052.1"/>
    <property type="molecule type" value="Genomic_DNA"/>
</dbReference>
<dbReference type="HAMAP" id="MF_00484">
    <property type="entry name" value="Glycogen_synth"/>
    <property type="match status" value="1"/>
</dbReference>
<comment type="catalytic activity">
    <reaction evidence="1 7">
        <text>[(1-&gt;4)-alpha-D-glucosyl](n) + ADP-alpha-D-glucose = [(1-&gt;4)-alpha-D-glucosyl](n+1) + ADP + H(+)</text>
        <dbReference type="Rhea" id="RHEA:18189"/>
        <dbReference type="Rhea" id="RHEA-COMP:9584"/>
        <dbReference type="Rhea" id="RHEA-COMP:9587"/>
        <dbReference type="ChEBI" id="CHEBI:15378"/>
        <dbReference type="ChEBI" id="CHEBI:15444"/>
        <dbReference type="ChEBI" id="CHEBI:57498"/>
        <dbReference type="ChEBI" id="CHEBI:456216"/>
        <dbReference type="EC" id="2.4.1.21"/>
    </reaction>
</comment>
<evidence type="ECO:0000259" key="9">
    <source>
        <dbReference type="Pfam" id="PF08323"/>
    </source>
</evidence>
<proteinExistence type="inferred from homology"/>
<evidence type="ECO:0000256" key="5">
    <source>
        <dbReference type="ARBA" id="ARBA00022679"/>
    </source>
</evidence>
<protein>
    <recommendedName>
        <fullName evidence="7">Glycogen synthase</fullName>
        <ecNumber evidence="7">2.4.1.21</ecNumber>
    </recommendedName>
    <alternativeName>
        <fullName evidence="7">Starch [bacterial glycogen] synthase</fullName>
    </alternativeName>
</protein>
<dbReference type="UniPathway" id="UPA00164"/>
<comment type="pathway">
    <text evidence="7">Glycan biosynthesis; glycogen biosynthesis.</text>
</comment>
<dbReference type="SUPFAM" id="SSF53756">
    <property type="entry name" value="UDP-Glycosyltransferase/glycogen phosphorylase"/>
    <property type="match status" value="1"/>
</dbReference>
<gene>
    <name evidence="7" type="primary">glgA</name>
    <name evidence="10" type="ORF">A3H66_00520</name>
</gene>
<keyword evidence="5 7" id="KW-0808">Transferase</keyword>
<evidence type="ECO:0000259" key="8">
    <source>
        <dbReference type="Pfam" id="PF00534"/>
    </source>
</evidence>
<feature type="domain" description="Starch synthase catalytic" evidence="9">
    <location>
        <begin position="6"/>
        <end position="246"/>
    </location>
</feature>
<keyword evidence="6 7" id="KW-0320">Glycogen biosynthesis</keyword>
<comment type="function">
    <text evidence="2 7">Synthesizes alpha-1,4-glucan chains using ADP-glucose.</text>
</comment>
<dbReference type="GO" id="GO:0004373">
    <property type="term" value="F:alpha-1,4-glucan glucosyltransferase (UDP-glucose donor) activity"/>
    <property type="evidence" value="ECO:0007669"/>
    <property type="project" value="InterPro"/>
</dbReference>
<dbReference type="STRING" id="1797989.A3H66_00520"/>
<dbReference type="PANTHER" id="PTHR45825:SF11">
    <property type="entry name" value="ALPHA AMYLASE DOMAIN-CONTAINING PROTEIN"/>
    <property type="match status" value="1"/>
</dbReference>
<dbReference type="Gene3D" id="3.40.50.2000">
    <property type="entry name" value="Glycogen Phosphorylase B"/>
    <property type="match status" value="2"/>
</dbReference>
<evidence type="ECO:0000256" key="7">
    <source>
        <dbReference type="HAMAP-Rule" id="MF_00484"/>
    </source>
</evidence>
<evidence type="ECO:0000256" key="3">
    <source>
        <dbReference type="ARBA" id="ARBA00010281"/>
    </source>
</evidence>
<feature type="domain" description="Glycosyl transferase family 1" evidence="8">
    <location>
        <begin position="296"/>
        <end position="451"/>
    </location>
</feature>
<evidence type="ECO:0000256" key="4">
    <source>
        <dbReference type="ARBA" id="ARBA00022676"/>
    </source>
</evidence>
<comment type="caution">
    <text evidence="10">The sequence shown here is derived from an EMBL/GenBank/DDBJ whole genome shotgun (WGS) entry which is preliminary data.</text>
</comment>
<dbReference type="NCBIfam" id="TIGR02095">
    <property type="entry name" value="glgA"/>
    <property type="match status" value="1"/>
</dbReference>
<dbReference type="AlphaFoldDB" id="A0A1F5SBW4"/>
<dbReference type="EC" id="2.4.1.21" evidence="7"/>
<dbReference type="Pfam" id="PF00534">
    <property type="entry name" value="Glycos_transf_1"/>
    <property type="match status" value="1"/>
</dbReference>
<dbReference type="Proteomes" id="UP000178783">
    <property type="component" value="Unassembled WGS sequence"/>
</dbReference>
<sequence>MTKKLKIVSIAAEVAPFSKTGGLADVTGSLPKAIKKLGHEVIVITPLYGHVIDIKKHNLKLICENVEIYLNSADKTQINYWRGYLTNNLPIYFIENKKYFSAQKNLYGSTKENVRFLIFNVAALKLISLLKYEADIVHCHDWHTGLIPYYLKTDFKYSETLRHAKTIFTIHNLAFQLGHNWWEVPLKKKDYGNNKIPHITDPDIETINFAKRAIKNADIINTVSEQYREEIMTTGFGQDLHRILRNREDKLFGIINGIDYATYNPQNDPGLFKNYDYHKINNKKLNKEYLQKLLKLKVDKELPVIALTSRVTFQKGFELVLRILEPLLHLDLELIMMGDGDKKYINEIKKFAKRHPKKIAWLPFKENQKSETLLYAGSDILLLPSHHEPCGINQLIAMRYGCVPVVRRVGGLQDTVTNYNPRTNRGNGFNFSAFNHYSLFATIVRSLENYRYETSWHKLIVRVMKESNSWEIPAKKYVALYRKAMKANNNFL</sequence>